<dbReference type="EMBL" id="PGXC01000005">
    <property type="protein sequence ID" value="PKK90411.1"/>
    <property type="molecule type" value="Genomic_DNA"/>
</dbReference>
<organism evidence="6 7">
    <name type="scientific">Candidatus Wallbacteria bacterium HGW-Wallbacteria-1</name>
    <dbReference type="NCBI Taxonomy" id="2013854"/>
    <lineage>
        <taxon>Bacteria</taxon>
        <taxon>Candidatus Walliibacteriota</taxon>
    </lineage>
</organism>
<dbReference type="Gene3D" id="3.40.50.300">
    <property type="entry name" value="P-loop containing nucleotide triphosphate hydrolases"/>
    <property type="match status" value="1"/>
</dbReference>
<keyword evidence="4" id="KW-0239">DNA-directed DNA polymerase</keyword>
<accession>A0A2N1PQ02</accession>
<comment type="caution">
    <text evidence="6">The sequence shown here is derived from an EMBL/GenBank/DDBJ whole genome shotgun (WGS) entry which is preliminary data.</text>
</comment>
<keyword evidence="2" id="KW-0548">Nucleotidyltransferase</keyword>
<evidence type="ECO:0000256" key="3">
    <source>
        <dbReference type="ARBA" id="ARBA00022705"/>
    </source>
</evidence>
<dbReference type="PANTHER" id="PTHR34388">
    <property type="entry name" value="DNA POLYMERASE III SUBUNIT DELTA"/>
    <property type="match status" value="1"/>
</dbReference>
<dbReference type="Gene3D" id="1.10.8.60">
    <property type="match status" value="1"/>
</dbReference>
<protein>
    <submittedName>
        <fullName evidence="6">DNA polymerase III subunit delta</fullName>
    </submittedName>
</protein>
<dbReference type="GO" id="GO:0003677">
    <property type="term" value="F:DNA binding"/>
    <property type="evidence" value="ECO:0007669"/>
    <property type="project" value="InterPro"/>
</dbReference>
<evidence type="ECO:0000256" key="2">
    <source>
        <dbReference type="ARBA" id="ARBA00022695"/>
    </source>
</evidence>
<proteinExistence type="predicted"/>
<dbReference type="GO" id="GO:0009360">
    <property type="term" value="C:DNA polymerase III complex"/>
    <property type="evidence" value="ECO:0007669"/>
    <property type="project" value="InterPro"/>
</dbReference>
<keyword evidence="1" id="KW-0808">Transferase</keyword>
<feature type="domain" description="DNA polymerase III delta N-terminal" evidence="5">
    <location>
        <begin position="21"/>
        <end position="136"/>
    </location>
</feature>
<evidence type="ECO:0000256" key="1">
    <source>
        <dbReference type="ARBA" id="ARBA00022679"/>
    </source>
</evidence>
<evidence type="ECO:0000259" key="5">
    <source>
        <dbReference type="Pfam" id="PF06144"/>
    </source>
</evidence>
<dbReference type="InterPro" id="IPR005790">
    <property type="entry name" value="DNA_polIII_delta"/>
</dbReference>
<dbReference type="Proteomes" id="UP000233256">
    <property type="component" value="Unassembled WGS sequence"/>
</dbReference>
<dbReference type="SUPFAM" id="SSF52540">
    <property type="entry name" value="P-loop containing nucleoside triphosphate hydrolases"/>
    <property type="match status" value="1"/>
</dbReference>
<dbReference type="InterPro" id="IPR027417">
    <property type="entry name" value="P-loop_NTPase"/>
</dbReference>
<dbReference type="Pfam" id="PF06144">
    <property type="entry name" value="DNA_pol3_delta"/>
    <property type="match status" value="1"/>
</dbReference>
<keyword evidence="3" id="KW-0235">DNA replication</keyword>
<dbReference type="PANTHER" id="PTHR34388:SF1">
    <property type="entry name" value="DNA POLYMERASE III SUBUNIT DELTA"/>
    <property type="match status" value="1"/>
</dbReference>
<dbReference type="InterPro" id="IPR010372">
    <property type="entry name" value="DNA_pol3_delta_N"/>
</dbReference>
<dbReference type="GO" id="GO:0006261">
    <property type="term" value="P:DNA-templated DNA replication"/>
    <property type="evidence" value="ECO:0007669"/>
    <property type="project" value="TreeGrafter"/>
</dbReference>
<dbReference type="AlphaFoldDB" id="A0A2N1PQ02"/>
<dbReference type="NCBIfam" id="TIGR01128">
    <property type="entry name" value="holA"/>
    <property type="match status" value="1"/>
</dbReference>
<sequence length="386" mass="42890">MEIKQADLLRKIKAGLKGGNYLFLGDESFLKEKAILQFQKNVFGEESPGMNMERLAASTFDDAQRFILLAQTVPFLARGRLLVLEGVEKLDKKAHDKMMALAGASIPATTTLVITSRERSLDKRRKHLKALMDNSTTTVFWPLFENQIPAFIGEEVGNQGKKIDPRASDLLIRLVGRDLSELSMEIDKLCSYVGSHDMIGADDVRDLVDDRFDTTLFTVVEALASGRPDRAAEMSWQLLSRDSSAGVGLVKILGDTYSGALQARLLMARMEEMPIMMRLAGEWGSLSRRSDFRSNQRKTEIRREISKIASVGLKRFPFCAALFKNHDTRILSCLQIAAGRQADAICRSIEALGDADGWLKGARDMAPLAVVMICMERLAKNTTAAR</sequence>
<reference evidence="6 7" key="1">
    <citation type="journal article" date="2017" name="ISME J.">
        <title>Potential for microbial H2 and metal transformations associated with novel bacteria and archaea in deep terrestrial subsurface sediments.</title>
        <authorList>
            <person name="Hernsdorf A.W."/>
            <person name="Amano Y."/>
            <person name="Miyakawa K."/>
            <person name="Ise K."/>
            <person name="Suzuki Y."/>
            <person name="Anantharaman K."/>
            <person name="Probst A."/>
            <person name="Burstein D."/>
            <person name="Thomas B.C."/>
            <person name="Banfield J.F."/>
        </authorList>
    </citation>
    <scope>NUCLEOTIDE SEQUENCE [LARGE SCALE GENOMIC DNA]</scope>
    <source>
        <strain evidence="6">HGW-Wallbacteria-1</strain>
    </source>
</reference>
<gene>
    <name evidence="6" type="primary">holA</name>
    <name evidence="6" type="ORF">CVV64_08585</name>
</gene>
<evidence type="ECO:0000313" key="6">
    <source>
        <dbReference type="EMBL" id="PKK90411.1"/>
    </source>
</evidence>
<evidence type="ECO:0000313" key="7">
    <source>
        <dbReference type="Proteomes" id="UP000233256"/>
    </source>
</evidence>
<name>A0A2N1PQ02_9BACT</name>
<evidence type="ECO:0000256" key="4">
    <source>
        <dbReference type="ARBA" id="ARBA00022932"/>
    </source>
</evidence>
<dbReference type="GO" id="GO:0003887">
    <property type="term" value="F:DNA-directed DNA polymerase activity"/>
    <property type="evidence" value="ECO:0007669"/>
    <property type="project" value="UniProtKB-KW"/>
</dbReference>